<feature type="compositionally biased region" description="Low complexity" evidence="1">
    <location>
        <begin position="1"/>
        <end position="19"/>
    </location>
</feature>
<name>A0A9P5E0B6_9HYPO</name>
<protein>
    <submittedName>
        <fullName evidence="2">Uncharacterized protein</fullName>
    </submittedName>
</protein>
<gene>
    <name evidence="2" type="ORF">FBEOM_2069</name>
</gene>
<evidence type="ECO:0000313" key="2">
    <source>
        <dbReference type="EMBL" id="KAF4343962.1"/>
    </source>
</evidence>
<feature type="region of interest" description="Disordered" evidence="1">
    <location>
        <begin position="1"/>
        <end position="57"/>
    </location>
</feature>
<dbReference type="OrthoDB" id="10592003at2759"/>
<accession>A0A9P5E0B6</accession>
<evidence type="ECO:0000313" key="3">
    <source>
        <dbReference type="Proteomes" id="UP000730481"/>
    </source>
</evidence>
<evidence type="ECO:0000256" key="1">
    <source>
        <dbReference type="SAM" id="MobiDB-lite"/>
    </source>
</evidence>
<proteinExistence type="predicted"/>
<dbReference type="EMBL" id="PVQB02000071">
    <property type="protein sequence ID" value="KAF4343962.1"/>
    <property type="molecule type" value="Genomic_DNA"/>
</dbReference>
<dbReference type="AlphaFoldDB" id="A0A9P5E0B6"/>
<dbReference type="Proteomes" id="UP000730481">
    <property type="component" value="Unassembled WGS sequence"/>
</dbReference>
<comment type="caution">
    <text evidence="2">The sequence shown here is derived from an EMBL/GenBank/DDBJ whole genome shotgun (WGS) entry which is preliminary data.</text>
</comment>
<keyword evidence="3" id="KW-1185">Reference proteome</keyword>
<sequence length="174" mass="19358">MATTRSASAASRRVTRSQTKSSLHPKFHKLPERAPIRCRPRLAQGPRSRLPASKRRAHNQEVEAAMNMDQVPIKIEAAVESNGNVDHSIPAVTQNRLFHNDGNSLDSANSGHTNDTFQHNYSARFKRRYAADGKENVRGAGHTDPDIFDPSLPLVRDVPLELDFGVDEQGRPFV</sequence>
<reference evidence="2" key="2">
    <citation type="submission" date="2020-02" db="EMBL/GenBank/DDBJ databases">
        <title>Identification and distribution of gene clusters putatively required for synthesis of sphingolipid metabolism inhibitors in phylogenetically diverse species of the filamentous fungus Fusarium.</title>
        <authorList>
            <person name="Kim H.-S."/>
            <person name="Busman M."/>
            <person name="Brown D.W."/>
            <person name="Divon H."/>
            <person name="Uhlig S."/>
            <person name="Proctor R.H."/>
        </authorList>
    </citation>
    <scope>NUCLEOTIDE SEQUENCE</scope>
    <source>
        <strain evidence="2">NRRL 25174</strain>
    </source>
</reference>
<reference evidence="2" key="1">
    <citation type="journal article" date="2017" name="Mycologia">
        <title>Fusarium algeriense, sp. nov., a novel toxigenic crown rot pathogen of durum wheat from Algeria is nested in the Fusarium burgessii species complex.</title>
        <authorList>
            <person name="Laraba I."/>
            <person name="Keddad A."/>
            <person name="Boureghda H."/>
            <person name="Abdallah N."/>
            <person name="Vaughan M.M."/>
            <person name="Proctor R.H."/>
            <person name="Busman M."/>
            <person name="O'Donnell K."/>
        </authorList>
    </citation>
    <scope>NUCLEOTIDE SEQUENCE</scope>
    <source>
        <strain evidence="2">NRRL 25174</strain>
    </source>
</reference>
<organism evidence="2 3">
    <name type="scientific">Fusarium beomiforme</name>
    <dbReference type="NCBI Taxonomy" id="44412"/>
    <lineage>
        <taxon>Eukaryota</taxon>
        <taxon>Fungi</taxon>
        <taxon>Dikarya</taxon>
        <taxon>Ascomycota</taxon>
        <taxon>Pezizomycotina</taxon>
        <taxon>Sordariomycetes</taxon>
        <taxon>Hypocreomycetidae</taxon>
        <taxon>Hypocreales</taxon>
        <taxon>Nectriaceae</taxon>
        <taxon>Fusarium</taxon>
        <taxon>Fusarium burgessii species complex</taxon>
    </lineage>
</organism>